<feature type="transmembrane region" description="Helical" evidence="6">
    <location>
        <begin position="119"/>
        <end position="140"/>
    </location>
</feature>
<comment type="subcellular location">
    <subcellularLocation>
        <location evidence="1">Membrane</location>
        <topology evidence="1">Multi-pass membrane protein</topology>
    </subcellularLocation>
</comment>
<keyword evidence="3 6" id="KW-0812">Transmembrane</keyword>
<dbReference type="GO" id="GO:0005886">
    <property type="term" value="C:plasma membrane"/>
    <property type="evidence" value="ECO:0007669"/>
    <property type="project" value="TreeGrafter"/>
</dbReference>
<dbReference type="GO" id="GO:0022857">
    <property type="term" value="F:transmembrane transporter activity"/>
    <property type="evidence" value="ECO:0007669"/>
    <property type="project" value="InterPro"/>
</dbReference>
<dbReference type="PROSITE" id="PS50850">
    <property type="entry name" value="MFS"/>
    <property type="match status" value="1"/>
</dbReference>
<dbReference type="InterPro" id="IPR036259">
    <property type="entry name" value="MFS_trans_sf"/>
</dbReference>
<dbReference type="Proteomes" id="UP000014400">
    <property type="component" value="Unassembled WGS sequence"/>
</dbReference>
<dbReference type="EMBL" id="ATCF01000012">
    <property type="protein sequence ID" value="EPD99951.1"/>
    <property type="molecule type" value="Genomic_DNA"/>
</dbReference>
<dbReference type="STRING" id="1203554.HMPREF1476_00757"/>
<evidence type="ECO:0000313" key="8">
    <source>
        <dbReference type="EMBL" id="EPD99951.1"/>
    </source>
</evidence>
<evidence type="ECO:0000256" key="2">
    <source>
        <dbReference type="ARBA" id="ARBA00022448"/>
    </source>
</evidence>
<feature type="domain" description="Major facilitator superfamily (MFS) profile" evidence="7">
    <location>
        <begin position="1"/>
        <end position="203"/>
    </location>
</feature>
<dbReference type="Gene3D" id="1.20.1250.20">
    <property type="entry name" value="MFS general substrate transporter like domains"/>
    <property type="match status" value="1"/>
</dbReference>
<dbReference type="PANTHER" id="PTHR23502:SF132">
    <property type="entry name" value="POLYAMINE TRANSPORTER 2-RELATED"/>
    <property type="match status" value="1"/>
</dbReference>
<dbReference type="eggNOG" id="COG2814">
    <property type="taxonomic scope" value="Bacteria"/>
</dbReference>
<dbReference type="CDD" id="cd06174">
    <property type="entry name" value="MFS"/>
    <property type="match status" value="1"/>
</dbReference>
<feature type="transmembrane region" description="Helical" evidence="6">
    <location>
        <begin position="6"/>
        <end position="22"/>
    </location>
</feature>
<name>S3BHR9_9BURK</name>
<keyword evidence="4 6" id="KW-1133">Transmembrane helix</keyword>
<dbReference type="PANTHER" id="PTHR23502">
    <property type="entry name" value="MAJOR FACILITATOR SUPERFAMILY"/>
    <property type="match status" value="1"/>
</dbReference>
<dbReference type="HOGENOM" id="CLU_1348354_0_0_4"/>
<dbReference type="AlphaFoldDB" id="S3BHR9"/>
<evidence type="ECO:0000256" key="5">
    <source>
        <dbReference type="ARBA" id="ARBA00023136"/>
    </source>
</evidence>
<comment type="caution">
    <text evidence="8">The sequence shown here is derived from an EMBL/GenBank/DDBJ whole genome shotgun (WGS) entry which is preliminary data.</text>
</comment>
<feature type="transmembrane region" description="Helical" evidence="6">
    <location>
        <begin position="29"/>
        <end position="47"/>
    </location>
</feature>
<dbReference type="PATRIC" id="fig|1203554.3.peg.754"/>
<accession>S3BHR9</accession>
<evidence type="ECO:0000259" key="7">
    <source>
        <dbReference type="PROSITE" id="PS50850"/>
    </source>
</evidence>
<gene>
    <name evidence="8" type="ORF">HMPREF1476_00757</name>
</gene>
<organism evidence="8 9">
    <name type="scientific">Sutterella wadsworthensis HGA0223</name>
    <dbReference type="NCBI Taxonomy" id="1203554"/>
    <lineage>
        <taxon>Bacteria</taxon>
        <taxon>Pseudomonadati</taxon>
        <taxon>Pseudomonadota</taxon>
        <taxon>Betaproteobacteria</taxon>
        <taxon>Burkholderiales</taxon>
        <taxon>Sutterellaceae</taxon>
        <taxon>Sutterella</taxon>
    </lineage>
</organism>
<feature type="transmembrane region" description="Helical" evidence="6">
    <location>
        <begin position="53"/>
        <end position="76"/>
    </location>
</feature>
<protein>
    <recommendedName>
        <fullName evidence="7">Major facilitator superfamily (MFS) profile domain-containing protein</fullName>
    </recommendedName>
</protein>
<dbReference type="InterPro" id="IPR011701">
    <property type="entry name" value="MFS"/>
</dbReference>
<evidence type="ECO:0000256" key="3">
    <source>
        <dbReference type="ARBA" id="ARBA00022692"/>
    </source>
</evidence>
<dbReference type="Pfam" id="PF07690">
    <property type="entry name" value="MFS_1"/>
    <property type="match status" value="1"/>
</dbReference>
<evidence type="ECO:0000256" key="1">
    <source>
        <dbReference type="ARBA" id="ARBA00004141"/>
    </source>
</evidence>
<evidence type="ECO:0000256" key="6">
    <source>
        <dbReference type="SAM" id="Phobius"/>
    </source>
</evidence>
<evidence type="ECO:0000256" key="4">
    <source>
        <dbReference type="ARBA" id="ARBA00022989"/>
    </source>
</evidence>
<keyword evidence="2" id="KW-0813">Transport</keyword>
<sequence>MTTIAYFAGCAASLLFFGRLSNRFGRRPMAALAALLVLAVLMLLSQLESLAALYIARLLQGFASGLTASAVIAWIVESIPAVYAKSSAVSAAIVGGGPSIGFAVGALLTGIWVESLKMPLQWLILSLGTVAVLTLPAIFLSAETAHCRPIPLKDLLICAGRHRSAGDRSYGKNGSAHLGTDGGDLYEIQTEKTIRPIIEKRRV</sequence>
<dbReference type="InterPro" id="IPR020846">
    <property type="entry name" value="MFS_dom"/>
</dbReference>
<reference evidence="8 9" key="1">
    <citation type="submission" date="2013-04" db="EMBL/GenBank/DDBJ databases">
        <title>The Genome Sequence of Sutterella wadsworthensis HGA0223.</title>
        <authorList>
            <consortium name="The Broad Institute Genomics Platform"/>
            <person name="Earl A."/>
            <person name="Ward D."/>
            <person name="Feldgarden M."/>
            <person name="Gevers D."/>
            <person name="Schmidt T.M."/>
            <person name="Dover J."/>
            <person name="Dai D."/>
            <person name="Walker B."/>
            <person name="Young S."/>
            <person name="Zeng Q."/>
            <person name="Gargeya S."/>
            <person name="Fitzgerald M."/>
            <person name="Haas B."/>
            <person name="Abouelleil A."/>
            <person name="Allen A.W."/>
            <person name="Alvarado L."/>
            <person name="Arachchi H.M."/>
            <person name="Berlin A.M."/>
            <person name="Chapman S.B."/>
            <person name="Gainer-Dewar J."/>
            <person name="Goldberg J."/>
            <person name="Griggs A."/>
            <person name="Gujja S."/>
            <person name="Hansen M."/>
            <person name="Howarth C."/>
            <person name="Imamovic A."/>
            <person name="Ireland A."/>
            <person name="Larimer J."/>
            <person name="McCowan C."/>
            <person name="Murphy C."/>
            <person name="Pearson M."/>
            <person name="Poon T.W."/>
            <person name="Priest M."/>
            <person name="Roberts A."/>
            <person name="Saif S."/>
            <person name="Shea T."/>
            <person name="Sisk P."/>
            <person name="Sykes S."/>
            <person name="Wortman J."/>
            <person name="Nusbaum C."/>
            <person name="Birren B."/>
        </authorList>
    </citation>
    <scope>NUCLEOTIDE SEQUENCE [LARGE SCALE GENOMIC DNA]</scope>
    <source>
        <strain evidence="8 9">HGA0223</strain>
    </source>
</reference>
<keyword evidence="5 6" id="KW-0472">Membrane</keyword>
<proteinExistence type="predicted"/>
<feature type="transmembrane region" description="Helical" evidence="6">
    <location>
        <begin position="88"/>
        <end position="113"/>
    </location>
</feature>
<evidence type="ECO:0000313" key="9">
    <source>
        <dbReference type="Proteomes" id="UP000014400"/>
    </source>
</evidence>
<dbReference type="SUPFAM" id="SSF103473">
    <property type="entry name" value="MFS general substrate transporter"/>
    <property type="match status" value="1"/>
</dbReference>
<keyword evidence="9" id="KW-1185">Reference proteome</keyword>